<feature type="domain" description="Tail sheath protein gp29 gp29PR" evidence="1">
    <location>
        <begin position="185"/>
        <end position="357"/>
    </location>
</feature>
<reference evidence="2 3" key="4">
    <citation type="journal article" date="2005" name="J. Mol. Biol.">
        <title>Genome comparison of Pseudomonas aeruginosa large phages.</title>
        <authorList>
            <person name="Hertveldt K."/>
            <person name="Lavigne R."/>
            <person name="Pleteneva E."/>
            <person name="Sernova N."/>
            <person name="Kurochkina L."/>
            <person name="Korchevskii R."/>
            <person name="Robben J."/>
            <person name="Mesyanzhinov V."/>
            <person name="Krylov V.N."/>
            <person name="Volckaert G."/>
        </authorList>
    </citation>
    <scope>NUCLEOTIDE SEQUENCE</scope>
</reference>
<dbReference type="EMBL" id="AJ697969">
    <property type="protein sequence ID" value="CAG27100.1"/>
    <property type="molecule type" value="Genomic_DNA"/>
</dbReference>
<dbReference type="RefSeq" id="YP_418039.1">
    <property type="nucleotide sequence ID" value="NC_007623.1"/>
</dbReference>
<dbReference type="InterPro" id="IPR048712">
    <property type="entry name" value="Gp29_gp29PR"/>
</dbReference>
<dbReference type="OrthoDB" id="1124at10239"/>
<evidence type="ECO:0000259" key="1">
    <source>
        <dbReference type="Pfam" id="PF20961"/>
    </source>
</evidence>
<protein>
    <recommendedName>
        <fullName evidence="1">Tail sheath protein gp29 gp29PR domain-containing protein</fullName>
    </recommendedName>
</protein>
<dbReference type="KEGG" id="vg:5176710"/>
<proteinExistence type="predicted"/>
<dbReference type="Proteomes" id="UP000001239">
    <property type="component" value="Segment"/>
</dbReference>
<dbReference type="GeneID" id="5176710"/>
<name>Q2Z175_9CAUD</name>
<organism evidence="2 3">
    <name type="scientific">Pseudomonas phage EL</name>
    <dbReference type="NCBI Taxonomy" id="273133"/>
    <lineage>
        <taxon>Viruses</taxon>
        <taxon>Duplodnaviria</taxon>
        <taxon>Heunggongvirae</taxon>
        <taxon>Uroviricota</taxon>
        <taxon>Caudoviricetes</taxon>
        <taxon>Chimalliviridae</taxon>
        <taxon>Elvirus</taxon>
        <taxon>Elvirus EL</taxon>
    </lineage>
</organism>
<dbReference type="Pfam" id="PF20961">
    <property type="entry name" value="phiKZ_gp29PR"/>
    <property type="match status" value="1"/>
</dbReference>
<evidence type="ECO:0000313" key="3">
    <source>
        <dbReference type="Proteomes" id="UP000001239"/>
    </source>
</evidence>
<accession>Q2Z175</accession>
<keyword evidence="3" id="KW-1185">Reference proteome</keyword>
<reference evidence="2 3" key="2">
    <citation type="journal article" date="2003" name="Res. Microbiol.">
        <title>Myoviridae bacteriophages of Pseudomonas aeruginosa: a long and complex evolutionary pathway.</title>
        <authorList>
            <person name="Krylov V.N."/>
            <person name="Pleteneva E.A."/>
            <person name="Bourkalsteva M.V."/>
            <person name="Shaburova O.V."/>
            <person name="Volckaert G."/>
            <person name="Sykilinda N.N."/>
            <person name="Kurochkina L.P."/>
            <person name="Mesyanzhinov V.V."/>
        </authorList>
    </citation>
    <scope>NUCLEOTIDE SEQUENCE [LARGE SCALE GENOMIC DNA]</scope>
</reference>
<evidence type="ECO:0000313" key="2">
    <source>
        <dbReference type="EMBL" id="CAG27100.1"/>
    </source>
</evidence>
<reference evidence="2 3" key="3">
    <citation type="journal article" date="2004" name="Bioinformatics">
        <title>PHIRE, a deterministic approach to reveal regulatory elements in bacteriophage genomes.</title>
        <authorList>
            <person name="Lavigne R."/>
            <person name="Sun W.D."/>
            <person name="Volckaert G."/>
        </authorList>
    </citation>
    <scope>NUCLEOTIDE SEQUENCE [LARGE SCALE GENOMIC DNA]</scope>
</reference>
<sequence>MTVFNRIVPGKVDISGIRDNSIPEYDTSPPTTPLHLPVIHGIFPKGKLASKAGTQWVAPQDVKKIFGDIFDEKSPYYGPTSVLIQALALGRQNTIGIRRLSVNEVVSKASLSAFVQKVEVQAYERDANGRWKYNENGERIPIPGKTYPNGLNIEIKIDDAAAGKEPGALEVRTIAASGDTPETLVLPLFEGVAGVGDEYNKSGLNLGVRADALNWRSISEFVRSTGTFPYDLRQFTDGVDGTRVYSKTTLQQESAKFTLFPVSLNGVQYSLQTGFGSFTGRNKNAPGNPVPAPFNDLVVYQDNIDTLCQMMYVVEQPENDTLVEVGVPGEYYKQMNPFTCTNHNGAPYYAITTSGVIKWDLSGAIKSSGGISPFLDKDGKVPDYVTKPTVNDPFGLLTNTERPLTHLQAWEITNKLMVADLTSYVNGVEMKDTTRNRQSIFWDIGYSQEVKDIAEQFLGARKDILVVADACVWRPGEKNSLEEIYSRAAMITNRLRMTVESEKWGTPACRAAVNLIEAKVTDEPTGWYFSGNIDLAYAFALWAGNIDGLIVTPNAPDHADNRKLRLMHSPNIVFEEDEVAAENFSNGHISLKPWDWNVQTYRPGLPTIHPNPDSVLKDLANPFLCVAMEKISADQWRIVCGDRTITADNYASIMKDEIESACRNAVGGEVSNIVAETFYETGTLGSRAKLRVILHAWFNKAKYMMEFDLYAYNQQDLATTAA</sequence>
<reference evidence="2 3" key="1">
    <citation type="journal article" date="2002" name="Genetika">
        <title>Phenogenetic characterization of a group of giant Phi KZ-like bacteriophages of Pseudomonas aeruginosa].</title>
        <authorList>
            <person name="Burkal'tseva M.V."/>
            <person name="Krylov V.N."/>
            <person name="Pleteneva E.A."/>
            <person name="Shaburova O.V."/>
            <person name="Krylov S.V."/>
            <person name="Volckaert G."/>
            <person name="Sykilinda N.N."/>
            <person name="Kurochkina L.P."/>
            <person name="Mesyanzhinov V.V."/>
        </authorList>
    </citation>
    <scope>NUCLEOTIDE SEQUENCE [LARGE SCALE GENOMIC DNA]</scope>
</reference>